<accession>A0A154WGP7</accession>
<keyword evidence="5" id="KW-1278">Translocase</keyword>
<dbReference type="InterPro" id="IPR017871">
    <property type="entry name" value="ABC_transporter-like_CS"/>
</dbReference>
<protein>
    <submittedName>
        <fullName evidence="8">ABC transporter</fullName>
    </submittedName>
</protein>
<evidence type="ECO:0000256" key="2">
    <source>
        <dbReference type="ARBA" id="ARBA00022448"/>
    </source>
</evidence>
<reference evidence="8 9" key="1">
    <citation type="submission" date="2015-12" db="EMBL/GenBank/DDBJ databases">
        <title>Genome sequence of Oceanibaculum pacificum MCCC 1A02656.</title>
        <authorList>
            <person name="Lu L."/>
            <person name="Lai Q."/>
            <person name="Shao Z."/>
            <person name="Qian P."/>
        </authorList>
    </citation>
    <scope>NUCLEOTIDE SEQUENCE [LARGE SCALE GENOMIC DNA]</scope>
    <source>
        <strain evidence="8 9">MCCC 1A02656</strain>
    </source>
</reference>
<evidence type="ECO:0000313" key="9">
    <source>
        <dbReference type="Proteomes" id="UP000076400"/>
    </source>
</evidence>
<evidence type="ECO:0000259" key="7">
    <source>
        <dbReference type="PROSITE" id="PS50893"/>
    </source>
</evidence>
<proteinExistence type="inferred from homology"/>
<dbReference type="RefSeq" id="WP_067551570.1">
    <property type="nucleotide sequence ID" value="NZ_LPXN01000006.1"/>
</dbReference>
<dbReference type="SMART" id="SM00382">
    <property type="entry name" value="AAA"/>
    <property type="match status" value="1"/>
</dbReference>
<dbReference type="InterPro" id="IPR003439">
    <property type="entry name" value="ABC_transporter-like_ATP-bd"/>
</dbReference>
<dbReference type="PANTHER" id="PTHR42794">
    <property type="entry name" value="HEMIN IMPORT ATP-BINDING PROTEIN HMUV"/>
    <property type="match status" value="1"/>
</dbReference>
<comment type="caution">
    <text evidence="8">The sequence shown here is derived from an EMBL/GenBank/DDBJ whole genome shotgun (WGS) entry which is preliminary data.</text>
</comment>
<evidence type="ECO:0000256" key="6">
    <source>
        <dbReference type="ARBA" id="ARBA00037066"/>
    </source>
</evidence>
<dbReference type="InterPro" id="IPR003593">
    <property type="entry name" value="AAA+_ATPase"/>
</dbReference>
<keyword evidence="4" id="KW-0067">ATP-binding</keyword>
<keyword evidence="9" id="KW-1185">Reference proteome</keyword>
<dbReference type="InterPro" id="IPR027417">
    <property type="entry name" value="P-loop_NTPase"/>
</dbReference>
<sequence>MLRLDDLSFGYGRTIIGGGLTLDLARGETLALLGPNGSGKTTLFKTVLGLLPALAGRVLVEGADSAGWSPGQRARIFGYVPQSSPGFFPFSVAEVVLMGRTARLGPFAAPAAQDRAVAAAMLERLGIAHLAARDFPRISGGERQLVLIARALAQEPAILVLDEPTASLDFGNQRLILDTVRRLSGQGLSIVLSTHHPDEAFAVADKAALLRAGALLAAGPVPATLTEANLSALYGVPVALHRVGGKVLCV</sequence>
<evidence type="ECO:0000313" key="8">
    <source>
        <dbReference type="EMBL" id="KZD12687.1"/>
    </source>
</evidence>
<dbReference type="GO" id="GO:0016887">
    <property type="term" value="F:ATP hydrolysis activity"/>
    <property type="evidence" value="ECO:0007669"/>
    <property type="project" value="InterPro"/>
</dbReference>
<comment type="function">
    <text evidence="6">Part of the ABC transporter complex HmuTUV involved in hemin import. Responsible for energy coupling to the transport system.</text>
</comment>
<dbReference type="Pfam" id="PF00005">
    <property type="entry name" value="ABC_tran"/>
    <property type="match status" value="1"/>
</dbReference>
<dbReference type="PROSITE" id="PS00211">
    <property type="entry name" value="ABC_TRANSPORTER_1"/>
    <property type="match status" value="1"/>
</dbReference>
<keyword evidence="3" id="KW-0547">Nucleotide-binding</keyword>
<dbReference type="PROSITE" id="PS50893">
    <property type="entry name" value="ABC_TRANSPORTER_2"/>
    <property type="match status" value="1"/>
</dbReference>
<name>A0A154WGP7_9PROT</name>
<dbReference type="AlphaFoldDB" id="A0A154WGP7"/>
<gene>
    <name evidence="8" type="ORF">AUP43_15565</name>
</gene>
<evidence type="ECO:0000256" key="4">
    <source>
        <dbReference type="ARBA" id="ARBA00022840"/>
    </source>
</evidence>
<organism evidence="8 9">
    <name type="scientific">Oceanibaculum pacificum</name>
    <dbReference type="NCBI Taxonomy" id="580166"/>
    <lineage>
        <taxon>Bacteria</taxon>
        <taxon>Pseudomonadati</taxon>
        <taxon>Pseudomonadota</taxon>
        <taxon>Alphaproteobacteria</taxon>
        <taxon>Rhodospirillales</taxon>
        <taxon>Oceanibaculaceae</taxon>
        <taxon>Oceanibaculum</taxon>
    </lineage>
</organism>
<keyword evidence="2" id="KW-0813">Transport</keyword>
<dbReference type="STRING" id="580166.AUP43_15565"/>
<dbReference type="CDD" id="cd03214">
    <property type="entry name" value="ABC_Iron-Siderophores_B12_Hemin"/>
    <property type="match status" value="1"/>
</dbReference>
<dbReference type="GO" id="GO:0005524">
    <property type="term" value="F:ATP binding"/>
    <property type="evidence" value="ECO:0007669"/>
    <property type="project" value="UniProtKB-KW"/>
</dbReference>
<evidence type="ECO:0000256" key="5">
    <source>
        <dbReference type="ARBA" id="ARBA00022967"/>
    </source>
</evidence>
<dbReference type="OrthoDB" id="9806726at2"/>
<comment type="similarity">
    <text evidence="1">Belongs to the ABC transporter superfamily.</text>
</comment>
<dbReference type="EMBL" id="LPXN01000006">
    <property type="protein sequence ID" value="KZD12687.1"/>
    <property type="molecule type" value="Genomic_DNA"/>
</dbReference>
<evidence type="ECO:0000256" key="3">
    <source>
        <dbReference type="ARBA" id="ARBA00022741"/>
    </source>
</evidence>
<dbReference type="SUPFAM" id="SSF52540">
    <property type="entry name" value="P-loop containing nucleoside triphosphate hydrolases"/>
    <property type="match status" value="1"/>
</dbReference>
<evidence type="ECO:0000256" key="1">
    <source>
        <dbReference type="ARBA" id="ARBA00005417"/>
    </source>
</evidence>
<feature type="domain" description="ABC transporter" evidence="7">
    <location>
        <begin position="2"/>
        <end position="237"/>
    </location>
</feature>
<dbReference type="Proteomes" id="UP000076400">
    <property type="component" value="Unassembled WGS sequence"/>
</dbReference>
<dbReference type="PANTHER" id="PTHR42794:SF1">
    <property type="entry name" value="HEMIN IMPORT ATP-BINDING PROTEIN HMUV"/>
    <property type="match status" value="1"/>
</dbReference>
<dbReference type="Gene3D" id="3.40.50.300">
    <property type="entry name" value="P-loop containing nucleotide triphosphate hydrolases"/>
    <property type="match status" value="1"/>
</dbReference>
<dbReference type="FunFam" id="3.40.50.300:FF:000134">
    <property type="entry name" value="Iron-enterobactin ABC transporter ATP-binding protein"/>
    <property type="match status" value="1"/>
</dbReference>